<name>A0ACC2EJJ9_DIPCM</name>
<dbReference type="EMBL" id="CM055093">
    <property type="protein sequence ID" value="KAJ7566586.1"/>
    <property type="molecule type" value="Genomic_DNA"/>
</dbReference>
<accession>A0ACC2EJJ9</accession>
<comment type="caution">
    <text evidence="1">The sequence shown here is derived from an EMBL/GenBank/DDBJ whole genome shotgun (WGS) entry which is preliminary data.</text>
</comment>
<keyword evidence="2" id="KW-1185">Reference proteome</keyword>
<evidence type="ECO:0000313" key="1">
    <source>
        <dbReference type="EMBL" id="KAJ7566586.1"/>
    </source>
</evidence>
<protein>
    <submittedName>
        <fullName evidence="1">Uncharacterized protein</fullName>
    </submittedName>
</protein>
<gene>
    <name evidence="1" type="ORF">O6H91_02G109800</name>
</gene>
<evidence type="ECO:0000313" key="2">
    <source>
        <dbReference type="Proteomes" id="UP001162992"/>
    </source>
</evidence>
<sequence>MHSSLGDETYIPSFVFDKRQSTEPGMKHARLEAKELMFRALDELFRKSTSILAFFCVVGAAIFLSNKGTDAMRAKYKLLHTLRTHKGSNDKAFQSVIKRKMIKAWWGLPLQAFDGQWLARP</sequence>
<dbReference type="Proteomes" id="UP001162992">
    <property type="component" value="Chromosome 2"/>
</dbReference>
<reference evidence="2" key="1">
    <citation type="journal article" date="2024" name="Proc. Natl. Acad. Sci. U.S.A.">
        <title>Extraordinary preservation of gene collinearity over three hundred million years revealed in homosporous lycophytes.</title>
        <authorList>
            <person name="Li C."/>
            <person name="Wickell D."/>
            <person name="Kuo L.Y."/>
            <person name="Chen X."/>
            <person name="Nie B."/>
            <person name="Liao X."/>
            <person name="Peng D."/>
            <person name="Ji J."/>
            <person name="Jenkins J."/>
            <person name="Williams M."/>
            <person name="Shu S."/>
            <person name="Plott C."/>
            <person name="Barry K."/>
            <person name="Rajasekar S."/>
            <person name="Grimwood J."/>
            <person name="Han X."/>
            <person name="Sun S."/>
            <person name="Hou Z."/>
            <person name="He W."/>
            <person name="Dai G."/>
            <person name="Sun C."/>
            <person name="Schmutz J."/>
            <person name="Leebens-Mack J.H."/>
            <person name="Li F.W."/>
            <person name="Wang L."/>
        </authorList>
    </citation>
    <scope>NUCLEOTIDE SEQUENCE [LARGE SCALE GENOMIC DNA]</scope>
    <source>
        <strain evidence="2">cv. PW_Plant_1</strain>
    </source>
</reference>
<organism evidence="1 2">
    <name type="scientific">Diphasiastrum complanatum</name>
    <name type="common">Issler's clubmoss</name>
    <name type="synonym">Lycopodium complanatum</name>
    <dbReference type="NCBI Taxonomy" id="34168"/>
    <lineage>
        <taxon>Eukaryota</taxon>
        <taxon>Viridiplantae</taxon>
        <taxon>Streptophyta</taxon>
        <taxon>Embryophyta</taxon>
        <taxon>Tracheophyta</taxon>
        <taxon>Lycopodiopsida</taxon>
        <taxon>Lycopodiales</taxon>
        <taxon>Lycopodiaceae</taxon>
        <taxon>Lycopodioideae</taxon>
        <taxon>Diphasiastrum</taxon>
    </lineage>
</organism>
<proteinExistence type="predicted"/>